<evidence type="ECO:0000313" key="2">
    <source>
        <dbReference type="EMBL" id="CEM41194.1"/>
    </source>
</evidence>
<feature type="compositionally biased region" description="Polar residues" evidence="1">
    <location>
        <begin position="68"/>
        <end position="80"/>
    </location>
</feature>
<feature type="compositionally biased region" description="Polar residues" evidence="1">
    <location>
        <begin position="288"/>
        <end position="297"/>
    </location>
</feature>
<sequence>MGQITKTRAAAAARGEEEERGRVTNGPDQRRSSVPESSDASKTDPGFFSLCRPVRFFLRGTETDSQENKPSLNTGGTKPNCNRKASHADFAKGKMEIERDDVNVGVPLFSALSSFSPPPIQTFARDPKCRPGPLPCLHPESTEKSTEAIMGEAEQSRGEQTDGGNPSPPVLLYKGAHFTDSSPKALSSTFSFSTFSPLSFDRLSHEFSLSPSIRSQQSIEQNSHHDPNHCSPPALDLSLSIASSSSESPSFCLNEWEEDPQSNEAGPAEFLQHTHRYPSRHEPLKQQPGWQQESETFPSRVEEEWGATQRETGNRNCTERGRGHLTVRAPDVRSPPLFPLTPSRTSYPLLRDDSASVFMPCLLSQNSPMPPRHPLPLSLHGEKMLSDFSNNQRPSLQCSPESFGRVKEGGTEDMTLSPPHSKRTNDPLKLEKETEREKEVKGRSEETIPPIASVEEEKENEEEEEEDGIGQCGERDANFDAAMSSSDSVPNSSSSTSTQPAGPFHRFLESFYSGVLEDILPHVAVPSDA</sequence>
<gene>
    <name evidence="2" type="ORF">Cvel_25883</name>
</gene>
<feature type="compositionally biased region" description="Polar residues" evidence="1">
    <location>
        <begin position="209"/>
        <end position="221"/>
    </location>
</feature>
<feature type="region of interest" description="Disordered" evidence="1">
    <location>
        <begin position="209"/>
        <end position="323"/>
    </location>
</feature>
<proteinExistence type="predicted"/>
<feature type="compositionally biased region" description="Basic and acidic residues" evidence="1">
    <location>
        <begin position="14"/>
        <end position="33"/>
    </location>
</feature>
<dbReference type="AlphaFoldDB" id="A0A0G4HB83"/>
<feature type="region of interest" description="Disordered" evidence="1">
    <location>
        <begin position="1"/>
        <end position="87"/>
    </location>
</feature>
<name>A0A0G4HB83_9ALVE</name>
<feature type="compositionally biased region" description="Low complexity" evidence="1">
    <location>
        <begin position="231"/>
        <end position="250"/>
    </location>
</feature>
<accession>A0A0G4HB83</accession>
<feature type="region of interest" description="Disordered" evidence="1">
    <location>
        <begin position="122"/>
        <end position="174"/>
    </location>
</feature>
<feature type="compositionally biased region" description="Low complexity" evidence="1">
    <location>
        <begin position="484"/>
        <end position="497"/>
    </location>
</feature>
<reference evidence="2" key="1">
    <citation type="submission" date="2014-11" db="EMBL/GenBank/DDBJ databases">
        <authorList>
            <person name="Otto D Thomas"/>
            <person name="Naeem Raeece"/>
        </authorList>
    </citation>
    <scope>NUCLEOTIDE SEQUENCE</scope>
</reference>
<organism evidence="2">
    <name type="scientific">Chromera velia CCMP2878</name>
    <dbReference type="NCBI Taxonomy" id="1169474"/>
    <lineage>
        <taxon>Eukaryota</taxon>
        <taxon>Sar</taxon>
        <taxon>Alveolata</taxon>
        <taxon>Colpodellida</taxon>
        <taxon>Chromeraceae</taxon>
        <taxon>Chromera</taxon>
    </lineage>
</organism>
<feature type="region of interest" description="Disordered" evidence="1">
    <location>
        <begin position="385"/>
        <end position="504"/>
    </location>
</feature>
<feature type="compositionally biased region" description="Acidic residues" evidence="1">
    <location>
        <begin position="454"/>
        <end position="468"/>
    </location>
</feature>
<protein>
    <submittedName>
        <fullName evidence="2">Uncharacterized protein</fullName>
    </submittedName>
</protein>
<dbReference type="EMBL" id="CDMZ01002189">
    <property type="protein sequence ID" value="CEM41194.1"/>
    <property type="molecule type" value="Genomic_DNA"/>
</dbReference>
<feature type="compositionally biased region" description="Basic and acidic residues" evidence="1">
    <location>
        <begin position="423"/>
        <end position="446"/>
    </location>
</feature>
<evidence type="ECO:0000256" key="1">
    <source>
        <dbReference type="SAM" id="MobiDB-lite"/>
    </source>
</evidence>
<feature type="compositionally biased region" description="Polar residues" evidence="1">
    <location>
        <begin position="387"/>
        <end position="400"/>
    </location>
</feature>
<dbReference type="VEuPathDB" id="CryptoDB:Cvel_25883"/>